<dbReference type="Pfam" id="PF06026">
    <property type="entry name" value="Rib_5-P_isom_A"/>
    <property type="match status" value="1"/>
</dbReference>
<dbReference type="GO" id="GO:0009052">
    <property type="term" value="P:pentose-phosphate shunt, non-oxidative branch"/>
    <property type="evidence" value="ECO:0007669"/>
    <property type="project" value="InterPro"/>
</dbReference>
<reference evidence="4 5" key="1">
    <citation type="submission" date="2014-02" db="EMBL/GenBank/DDBJ databases">
        <authorList>
            <person name="Sears C."/>
            <person name="Carroll K."/>
            <person name="Sack B.R."/>
            <person name="Qadri F."/>
            <person name="Myers L.L."/>
            <person name="Chung G.-T."/>
            <person name="Escheverria P."/>
            <person name="Fraser C.M."/>
            <person name="Sadzewicz L."/>
            <person name="Shefchek K.A."/>
            <person name="Tallon L."/>
            <person name="Das S.P."/>
            <person name="Daugherty S."/>
            <person name="Mongodin E.F."/>
        </authorList>
    </citation>
    <scope>NUCLEOTIDE SEQUENCE [LARGE SCALE GENOMIC DNA]</scope>
    <source>
        <strain evidence="5">3988T(B)14</strain>
    </source>
</reference>
<dbReference type="FunFam" id="3.30.70.260:FF:000018">
    <property type="entry name" value="Ribose-5-phosphate isomerase A"/>
    <property type="match status" value="1"/>
</dbReference>
<proteinExistence type="inferred from homology"/>
<protein>
    <recommendedName>
        <fullName evidence="3">Ribose 5-phosphate isomerase A</fullName>
        <ecNumber evidence="3">5.3.1.6</ecNumber>
    </recommendedName>
</protein>
<dbReference type="Gene3D" id="3.30.70.260">
    <property type="match status" value="1"/>
</dbReference>
<accession>A0A015TQW8</accession>
<dbReference type="CDD" id="cd01398">
    <property type="entry name" value="RPI_A"/>
    <property type="match status" value="1"/>
</dbReference>
<gene>
    <name evidence="4" type="primary">rpiA</name>
    <name evidence="4" type="ORF">M124_3110</name>
</gene>
<dbReference type="PANTHER" id="PTHR11934">
    <property type="entry name" value="RIBOSE-5-PHOSPHATE ISOMERASE"/>
    <property type="match status" value="1"/>
</dbReference>
<dbReference type="RefSeq" id="WP_005802389.1">
    <property type="nucleotide sequence ID" value="NZ_JGCY01000379.1"/>
</dbReference>
<dbReference type="EMBL" id="JGCY01000379">
    <property type="protein sequence ID" value="EXY73046.1"/>
    <property type="molecule type" value="Genomic_DNA"/>
</dbReference>
<dbReference type="PATRIC" id="fig|1339315.3.peg.3776"/>
<dbReference type="AlphaFoldDB" id="A0A015TQW8"/>
<evidence type="ECO:0000313" key="4">
    <source>
        <dbReference type="EMBL" id="EXY73046.1"/>
    </source>
</evidence>
<dbReference type="NCBIfam" id="TIGR00021">
    <property type="entry name" value="rpiA"/>
    <property type="match status" value="1"/>
</dbReference>
<comment type="caution">
    <text evidence="4">The sequence shown here is derived from an EMBL/GenBank/DDBJ whole genome shotgun (WGS) entry which is preliminary data.</text>
</comment>
<evidence type="ECO:0000256" key="2">
    <source>
        <dbReference type="ARBA" id="ARBA00023235"/>
    </source>
</evidence>
<organism evidence="4 5">
    <name type="scientific">Bacteroides fragilis str. 3988T(B)14</name>
    <dbReference type="NCBI Taxonomy" id="1339315"/>
    <lineage>
        <taxon>Bacteria</taxon>
        <taxon>Pseudomonadati</taxon>
        <taxon>Bacteroidota</taxon>
        <taxon>Bacteroidia</taxon>
        <taxon>Bacteroidales</taxon>
        <taxon>Bacteroidaceae</taxon>
        <taxon>Bacteroides</taxon>
    </lineage>
</organism>
<keyword evidence="2 4" id="KW-0413">Isomerase</keyword>
<dbReference type="GO" id="GO:0006014">
    <property type="term" value="P:D-ribose metabolic process"/>
    <property type="evidence" value="ECO:0007669"/>
    <property type="project" value="TreeGrafter"/>
</dbReference>
<dbReference type="InterPro" id="IPR037171">
    <property type="entry name" value="NagB/RpiA_transferase-like"/>
</dbReference>
<dbReference type="SUPFAM" id="SSF100950">
    <property type="entry name" value="NagB/RpiA/CoA transferase-like"/>
    <property type="match status" value="1"/>
</dbReference>
<dbReference type="GO" id="GO:0005829">
    <property type="term" value="C:cytosol"/>
    <property type="evidence" value="ECO:0007669"/>
    <property type="project" value="TreeGrafter"/>
</dbReference>
<evidence type="ECO:0000256" key="1">
    <source>
        <dbReference type="ARBA" id="ARBA00008088"/>
    </source>
</evidence>
<evidence type="ECO:0000313" key="5">
    <source>
        <dbReference type="Proteomes" id="UP000020529"/>
    </source>
</evidence>
<dbReference type="GO" id="GO:0004751">
    <property type="term" value="F:ribose-5-phosphate isomerase activity"/>
    <property type="evidence" value="ECO:0007669"/>
    <property type="project" value="UniProtKB-UniRule"/>
</dbReference>
<comment type="similarity">
    <text evidence="1">Belongs to the ribose 5-phosphate isomerase family.</text>
</comment>
<sequence length="233" mass="26030">MKWESSLVERLQWSDTITNRESKEQLARMIAMRVQEGEIIGAGSGSTVYLALLAIAERIRTENLHVTVIPASMEISMECVRLGIPQTTLWMCRPDWTFDGADEVDPDHNLIKGRGGALFKEKLLICSSNRTFILVDESKQVSFLGSRFPVPIEVFPMALPYVEREVLTMGALRTELRLAKGKDGPVITENGNLILDAWFGNIHSSLEKEIKSITGVVENGLFMGYDVEVMVAK</sequence>
<dbReference type="Proteomes" id="UP000020529">
    <property type="component" value="Unassembled WGS sequence"/>
</dbReference>
<dbReference type="Gene3D" id="3.40.50.1360">
    <property type="match status" value="1"/>
</dbReference>
<dbReference type="InterPro" id="IPR004788">
    <property type="entry name" value="Ribose5P_isomerase_type_A"/>
</dbReference>
<dbReference type="EC" id="5.3.1.6" evidence="3"/>
<dbReference type="SUPFAM" id="SSF75445">
    <property type="entry name" value="D-ribose-5-phosphate isomerase (RpiA), lid domain"/>
    <property type="match status" value="1"/>
</dbReference>
<dbReference type="PANTHER" id="PTHR11934:SF0">
    <property type="entry name" value="RIBOSE-5-PHOSPHATE ISOMERASE"/>
    <property type="match status" value="1"/>
</dbReference>
<evidence type="ECO:0000256" key="3">
    <source>
        <dbReference type="NCBIfam" id="TIGR00021"/>
    </source>
</evidence>
<name>A0A015TQW8_BACFG</name>